<accession>A0A0F9C8Q8</accession>
<sequence length="183" mass="19992">MLIERIDEAIKSDRAFTEGQRAAYLDAFRQELAGYSGDILRGERAEGAEVLLRVVTEGSFDNADIDRTVAIASAAYIAVSRGADAAVVEGIALYGFRKDVGSKEIETWANGYRDCVKFGVPGYIAEDLVFNAVENGWDAFTFNSLKWVLVEAAKAGYPMEEFHSYVMANFLKGGRRPGALGSE</sequence>
<name>A0A0F9C8Q8_9ZZZZ</name>
<evidence type="ECO:0000313" key="1">
    <source>
        <dbReference type="EMBL" id="KKK98764.1"/>
    </source>
</evidence>
<organism evidence="1">
    <name type="scientific">marine sediment metagenome</name>
    <dbReference type="NCBI Taxonomy" id="412755"/>
    <lineage>
        <taxon>unclassified sequences</taxon>
        <taxon>metagenomes</taxon>
        <taxon>ecological metagenomes</taxon>
    </lineage>
</organism>
<reference evidence="1" key="1">
    <citation type="journal article" date="2015" name="Nature">
        <title>Complex archaea that bridge the gap between prokaryotes and eukaryotes.</title>
        <authorList>
            <person name="Spang A."/>
            <person name="Saw J.H."/>
            <person name="Jorgensen S.L."/>
            <person name="Zaremba-Niedzwiedzka K."/>
            <person name="Martijn J."/>
            <person name="Lind A.E."/>
            <person name="van Eijk R."/>
            <person name="Schleper C."/>
            <person name="Guy L."/>
            <person name="Ettema T.J."/>
        </authorList>
    </citation>
    <scope>NUCLEOTIDE SEQUENCE</scope>
</reference>
<comment type="caution">
    <text evidence="1">The sequence shown here is derived from an EMBL/GenBank/DDBJ whole genome shotgun (WGS) entry which is preliminary data.</text>
</comment>
<dbReference type="EMBL" id="LAZR01045483">
    <property type="protein sequence ID" value="KKK98764.1"/>
    <property type="molecule type" value="Genomic_DNA"/>
</dbReference>
<protein>
    <submittedName>
        <fullName evidence="1">Uncharacterized protein</fullName>
    </submittedName>
</protein>
<gene>
    <name evidence="1" type="ORF">LCGC14_2639490</name>
</gene>
<dbReference type="AlphaFoldDB" id="A0A0F9C8Q8"/>
<feature type="non-terminal residue" evidence="1">
    <location>
        <position position="183"/>
    </location>
</feature>
<proteinExistence type="predicted"/>